<accession>A0ABW3HCW9</accession>
<keyword evidence="7" id="KW-1185">Reference proteome</keyword>
<evidence type="ECO:0000256" key="4">
    <source>
        <dbReference type="ARBA" id="ARBA00023136"/>
    </source>
</evidence>
<evidence type="ECO:0000313" key="6">
    <source>
        <dbReference type="EMBL" id="MFD0949111.1"/>
    </source>
</evidence>
<dbReference type="Gene3D" id="1.20.120.550">
    <property type="entry name" value="Membrane associated eicosanoid/glutathione metabolism-like domain"/>
    <property type="match status" value="1"/>
</dbReference>
<evidence type="ECO:0000256" key="5">
    <source>
        <dbReference type="SAM" id="Phobius"/>
    </source>
</evidence>
<dbReference type="Pfam" id="PF01124">
    <property type="entry name" value="MAPEG"/>
    <property type="match status" value="1"/>
</dbReference>
<keyword evidence="4 5" id="KW-0472">Membrane</keyword>
<name>A0ABW3HCW9_9GAMM</name>
<comment type="subcellular location">
    <subcellularLocation>
        <location evidence="1">Membrane</location>
    </subcellularLocation>
</comment>
<dbReference type="Proteomes" id="UP001597044">
    <property type="component" value="Unassembled WGS sequence"/>
</dbReference>
<evidence type="ECO:0000256" key="3">
    <source>
        <dbReference type="ARBA" id="ARBA00022989"/>
    </source>
</evidence>
<feature type="transmembrane region" description="Helical" evidence="5">
    <location>
        <begin position="120"/>
        <end position="138"/>
    </location>
</feature>
<gene>
    <name evidence="6" type="ORF">ACFQ0F_01655</name>
</gene>
<keyword evidence="2 5" id="KW-0812">Transmembrane</keyword>
<evidence type="ECO:0000256" key="1">
    <source>
        <dbReference type="ARBA" id="ARBA00004370"/>
    </source>
</evidence>
<evidence type="ECO:0000256" key="2">
    <source>
        <dbReference type="ARBA" id="ARBA00022692"/>
    </source>
</evidence>
<dbReference type="SUPFAM" id="SSF161084">
    <property type="entry name" value="MAPEG domain-like"/>
    <property type="match status" value="1"/>
</dbReference>
<proteinExistence type="predicted"/>
<reference evidence="7" key="1">
    <citation type="journal article" date="2019" name="Int. J. Syst. Evol. Microbiol.">
        <title>The Global Catalogue of Microorganisms (GCM) 10K type strain sequencing project: providing services to taxonomists for standard genome sequencing and annotation.</title>
        <authorList>
            <consortium name="The Broad Institute Genomics Platform"/>
            <consortium name="The Broad Institute Genome Sequencing Center for Infectious Disease"/>
            <person name="Wu L."/>
            <person name="Ma J."/>
        </authorList>
    </citation>
    <scope>NUCLEOTIDE SEQUENCE [LARGE SCALE GENOMIC DNA]</scope>
    <source>
        <strain evidence="7">CCUG 63419</strain>
    </source>
</reference>
<sequence>MTPLSPAICALLCFTALTVVLALGYVGYRVALVLSFKAAANSWTRGAASHVDPAIVTRVQHAHMNCIENLPVFATVVFIAYAMGQLALIDELAMVFIGLRVAQSAVHVINTNATMVFIRGNLWLAQMSIIVFWLYQLYAAH</sequence>
<protein>
    <submittedName>
        <fullName evidence="6">MAPEG family protein</fullName>
    </submittedName>
</protein>
<organism evidence="6 7">
    <name type="scientific">Paraperlucidibaca wandonensis</name>
    <dbReference type="NCBI Taxonomy" id="1268273"/>
    <lineage>
        <taxon>Bacteria</taxon>
        <taxon>Pseudomonadati</taxon>
        <taxon>Pseudomonadota</taxon>
        <taxon>Gammaproteobacteria</taxon>
        <taxon>Moraxellales</taxon>
        <taxon>Moraxellaceae</taxon>
        <taxon>Paraperlucidibaca</taxon>
    </lineage>
</organism>
<dbReference type="EMBL" id="JBHTIT010000001">
    <property type="protein sequence ID" value="MFD0949111.1"/>
    <property type="molecule type" value="Genomic_DNA"/>
</dbReference>
<keyword evidence="3 5" id="KW-1133">Transmembrane helix</keyword>
<dbReference type="RefSeq" id="WP_379068399.1">
    <property type="nucleotide sequence ID" value="NZ_JBHTIT010000001.1"/>
</dbReference>
<dbReference type="InterPro" id="IPR023352">
    <property type="entry name" value="MAPEG-like_dom_sf"/>
</dbReference>
<feature type="transmembrane region" description="Helical" evidence="5">
    <location>
        <begin position="72"/>
        <end position="99"/>
    </location>
</feature>
<dbReference type="InterPro" id="IPR001129">
    <property type="entry name" value="Membr-assoc_MAPEG"/>
</dbReference>
<evidence type="ECO:0000313" key="7">
    <source>
        <dbReference type="Proteomes" id="UP001597044"/>
    </source>
</evidence>
<comment type="caution">
    <text evidence="6">The sequence shown here is derived from an EMBL/GenBank/DDBJ whole genome shotgun (WGS) entry which is preliminary data.</text>
</comment>